<gene>
    <name evidence="2" type="ORF">UW90_C0010G0015</name>
</gene>
<feature type="domain" description="FAD-binding" evidence="1">
    <location>
        <begin position="3"/>
        <end position="330"/>
    </location>
</feature>
<sequence>MRILIIGGGIAGPSLVTQLKKHNVKCDVTLVEQAPEFRNIGYGIALWGNGRRTLKEAGIDDHIIDKEGYEVPWEAFETTRRKILKSFVFNNFKSLGGPIFIPRALLHKTIVDRLNPAIIRHNIKPVAIRNFPETKIAAVEFSDGSKGEYDLVVGADGVNSWTREHVFGSGLKKYYSRSLWIMWIDKKFTLSKGAVAIAGGGKLALLLPLKDKCQLSLYASRTPGIQGDVATRKRDLKDLFYEFGDAIRHMIMSVPSGQDILFNDAAYISMKHWYKNRVVLIGDAQHAMSPMMGMGASLAIEDSCVLAQEIANEENVDEALKKFEHRRNKRLNIYKKQAHIIEDIIMADGLMARARELFMPLMPNAISMNPLKRLLEEEI</sequence>
<dbReference type="InterPro" id="IPR051704">
    <property type="entry name" value="FAD_aromatic-hydroxylase"/>
</dbReference>
<comment type="caution">
    <text evidence="2">The sequence shown here is derived from an EMBL/GenBank/DDBJ whole genome shotgun (WGS) entry which is preliminary data.</text>
</comment>
<dbReference type="PRINTS" id="PR00420">
    <property type="entry name" value="RNGMNOXGNASE"/>
</dbReference>
<evidence type="ECO:0000313" key="2">
    <source>
        <dbReference type="EMBL" id="KKT89968.1"/>
    </source>
</evidence>
<accession>A0A0G1L2D9</accession>
<name>A0A0G1L2D9_9BACT</name>
<keyword evidence="2" id="KW-0503">Monooxygenase</keyword>
<keyword evidence="2" id="KW-0560">Oxidoreductase</keyword>
<reference evidence="2 3" key="1">
    <citation type="journal article" date="2015" name="Nature">
        <title>rRNA introns, odd ribosomes, and small enigmatic genomes across a large radiation of phyla.</title>
        <authorList>
            <person name="Brown C.T."/>
            <person name="Hug L.A."/>
            <person name="Thomas B.C."/>
            <person name="Sharon I."/>
            <person name="Castelle C.J."/>
            <person name="Singh A."/>
            <person name="Wilkins M.J."/>
            <person name="Williams K.H."/>
            <person name="Banfield J.F."/>
        </authorList>
    </citation>
    <scope>NUCLEOTIDE SEQUENCE [LARGE SCALE GENOMIC DNA]</scope>
</reference>
<dbReference type="PANTHER" id="PTHR46865:SF8">
    <property type="entry name" value="POSSIBLE OXIDOREDUCTASE"/>
    <property type="match status" value="1"/>
</dbReference>
<dbReference type="InterPro" id="IPR036188">
    <property type="entry name" value="FAD/NAD-bd_sf"/>
</dbReference>
<dbReference type="PANTHER" id="PTHR46865">
    <property type="entry name" value="OXIDOREDUCTASE-RELATED"/>
    <property type="match status" value="1"/>
</dbReference>
<dbReference type="AlphaFoldDB" id="A0A0G1L2D9"/>
<dbReference type="SUPFAM" id="SSF51905">
    <property type="entry name" value="FAD/NAD(P)-binding domain"/>
    <property type="match status" value="1"/>
</dbReference>
<organism evidence="2 3">
    <name type="scientific">Candidatus Yanofskybacteria bacterium GW2011_GWB1_45_11</name>
    <dbReference type="NCBI Taxonomy" id="1619026"/>
    <lineage>
        <taxon>Bacteria</taxon>
        <taxon>Candidatus Yanofskyibacteriota</taxon>
    </lineage>
</organism>
<dbReference type="Pfam" id="PF01494">
    <property type="entry name" value="FAD_binding_3"/>
    <property type="match status" value="1"/>
</dbReference>
<dbReference type="GO" id="GO:0004497">
    <property type="term" value="F:monooxygenase activity"/>
    <property type="evidence" value="ECO:0007669"/>
    <property type="project" value="UniProtKB-KW"/>
</dbReference>
<dbReference type="GO" id="GO:0071949">
    <property type="term" value="F:FAD binding"/>
    <property type="evidence" value="ECO:0007669"/>
    <property type="project" value="InterPro"/>
</dbReference>
<proteinExistence type="predicted"/>
<protein>
    <submittedName>
        <fullName evidence="2">Monooxygenase FAD-binding protein</fullName>
    </submittedName>
</protein>
<dbReference type="InterPro" id="IPR002938">
    <property type="entry name" value="FAD-bd"/>
</dbReference>
<dbReference type="Proteomes" id="UP000034368">
    <property type="component" value="Unassembled WGS sequence"/>
</dbReference>
<evidence type="ECO:0000313" key="3">
    <source>
        <dbReference type="Proteomes" id="UP000034368"/>
    </source>
</evidence>
<evidence type="ECO:0000259" key="1">
    <source>
        <dbReference type="Pfam" id="PF01494"/>
    </source>
</evidence>
<dbReference type="EMBL" id="LCKD01000010">
    <property type="protein sequence ID" value="KKT89968.1"/>
    <property type="molecule type" value="Genomic_DNA"/>
</dbReference>
<dbReference type="Gene3D" id="3.50.50.60">
    <property type="entry name" value="FAD/NAD(P)-binding domain"/>
    <property type="match status" value="1"/>
</dbReference>